<dbReference type="SUPFAM" id="SSF53756">
    <property type="entry name" value="UDP-Glycosyltransferase/glycogen phosphorylase"/>
    <property type="match status" value="1"/>
</dbReference>
<dbReference type="PANTHER" id="PTHR12526">
    <property type="entry name" value="GLYCOSYLTRANSFERASE"/>
    <property type="match status" value="1"/>
</dbReference>
<accession>A0ABS3UN64</accession>
<evidence type="ECO:0000313" key="3">
    <source>
        <dbReference type="EMBL" id="MBO3740212.1"/>
    </source>
</evidence>
<proteinExistence type="predicted"/>
<sequence>MNIRYLIHNAYGVGGTIRTVFNQANALCATHDVEIASVYRTAEVPAFTLDPRVRLVSLTDLRTDGTRWNGTPRRLRKTRAVRNPLPHGRDFRYHRWDPVVDLRIIRYMRAQKDGILFSTRPALNLLSAWFAPRRLVRIGQDHMNFASYRKGLQKRIVRAYPRLDAVTVLTRADLATYREALGDAMPLFRIPNGIPPRTGTDEPDRARTVIAAGRLGKQKGFDMLIDAFALVHEQHPDWRLDIFGEGQARGRLTARIAERGLGDVVRLRGVTRTLDAEFAKASIFALSSRKEGLPMVLLEAMSAGLPVVSFDCPTGPADVVDDGVNGLLIPPKDVPGLAAGLSRLIDAPAERERLGAAARTTASGYEMPVVVARWEGLFADLLGHRRVPSPRAGAAEGAVTDPVRRR</sequence>
<evidence type="ECO:0000259" key="2">
    <source>
        <dbReference type="Pfam" id="PF00534"/>
    </source>
</evidence>
<dbReference type="Gene3D" id="3.40.50.2000">
    <property type="entry name" value="Glycogen Phosphorylase B"/>
    <property type="match status" value="2"/>
</dbReference>
<protein>
    <submittedName>
        <fullName evidence="3">Glycosyltransferase family 4 protein</fullName>
    </submittedName>
</protein>
<evidence type="ECO:0000256" key="1">
    <source>
        <dbReference type="ARBA" id="ARBA00022679"/>
    </source>
</evidence>
<organism evidence="3 4">
    <name type="scientific">Actinoplanes flavus</name>
    <dbReference type="NCBI Taxonomy" id="2820290"/>
    <lineage>
        <taxon>Bacteria</taxon>
        <taxon>Bacillati</taxon>
        <taxon>Actinomycetota</taxon>
        <taxon>Actinomycetes</taxon>
        <taxon>Micromonosporales</taxon>
        <taxon>Micromonosporaceae</taxon>
        <taxon>Actinoplanes</taxon>
    </lineage>
</organism>
<dbReference type="Pfam" id="PF00534">
    <property type="entry name" value="Glycos_transf_1"/>
    <property type="match status" value="1"/>
</dbReference>
<dbReference type="Proteomes" id="UP000679690">
    <property type="component" value="Unassembled WGS sequence"/>
</dbReference>
<dbReference type="InterPro" id="IPR001296">
    <property type="entry name" value="Glyco_trans_1"/>
</dbReference>
<keyword evidence="1" id="KW-0808">Transferase</keyword>
<reference evidence="3 4" key="1">
    <citation type="submission" date="2021-03" db="EMBL/GenBank/DDBJ databases">
        <title>Actinoplanes flavus sp. nov., a novel actinomycete isolated from Coconut Palm rhizosphere soil.</title>
        <authorList>
            <person name="Luo X."/>
        </authorList>
    </citation>
    <scope>NUCLEOTIDE SEQUENCE [LARGE SCALE GENOMIC DNA]</scope>
    <source>
        <strain evidence="3 4">NEAU-H7</strain>
    </source>
</reference>
<evidence type="ECO:0000313" key="4">
    <source>
        <dbReference type="Proteomes" id="UP000679690"/>
    </source>
</evidence>
<gene>
    <name evidence="3" type="ORF">J5X75_22155</name>
</gene>
<comment type="caution">
    <text evidence="3">The sequence shown here is derived from an EMBL/GenBank/DDBJ whole genome shotgun (WGS) entry which is preliminary data.</text>
</comment>
<feature type="domain" description="Glycosyl transferase family 1" evidence="2">
    <location>
        <begin position="202"/>
        <end position="360"/>
    </location>
</feature>
<keyword evidence="4" id="KW-1185">Reference proteome</keyword>
<name>A0ABS3UN64_9ACTN</name>
<dbReference type="RefSeq" id="WP_208469395.1">
    <property type="nucleotide sequence ID" value="NZ_JAGFNS010000014.1"/>
</dbReference>
<dbReference type="EMBL" id="JAGFNS010000014">
    <property type="protein sequence ID" value="MBO3740212.1"/>
    <property type="molecule type" value="Genomic_DNA"/>
</dbReference>
<dbReference type="CDD" id="cd03820">
    <property type="entry name" value="GT4_AmsD-like"/>
    <property type="match status" value="1"/>
</dbReference>